<reference evidence="1 2" key="1">
    <citation type="submission" date="2019-08" db="EMBL/GenBank/DDBJ databases">
        <title>Lewinella sp. strain SSH13 Genome sequencing and assembly.</title>
        <authorList>
            <person name="Kim I."/>
        </authorList>
    </citation>
    <scope>NUCLEOTIDE SEQUENCE [LARGE SCALE GENOMIC DNA]</scope>
    <source>
        <strain evidence="1 2">SSH13</strain>
    </source>
</reference>
<dbReference type="Proteomes" id="UP000321907">
    <property type="component" value="Unassembled WGS sequence"/>
</dbReference>
<protein>
    <submittedName>
        <fullName evidence="1">Uncharacterized protein</fullName>
    </submittedName>
</protein>
<comment type="caution">
    <text evidence="1">The sequence shown here is derived from an EMBL/GenBank/DDBJ whole genome shotgun (WGS) entry which is preliminary data.</text>
</comment>
<evidence type="ECO:0000313" key="1">
    <source>
        <dbReference type="EMBL" id="TXF89575.1"/>
    </source>
</evidence>
<name>A0A5C7FT02_9BACT</name>
<keyword evidence="2" id="KW-1185">Reference proteome</keyword>
<dbReference type="OrthoDB" id="1491714at2"/>
<gene>
    <name evidence="1" type="ORF">FUA23_10265</name>
</gene>
<organism evidence="1 2">
    <name type="scientific">Neolewinella aurantiaca</name>
    <dbReference type="NCBI Taxonomy" id="2602767"/>
    <lineage>
        <taxon>Bacteria</taxon>
        <taxon>Pseudomonadati</taxon>
        <taxon>Bacteroidota</taxon>
        <taxon>Saprospiria</taxon>
        <taxon>Saprospirales</taxon>
        <taxon>Lewinellaceae</taxon>
        <taxon>Neolewinella</taxon>
    </lineage>
</organism>
<accession>A0A5C7FT02</accession>
<dbReference type="PROSITE" id="PS51257">
    <property type="entry name" value="PROKAR_LIPOPROTEIN"/>
    <property type="match status" value="1"/>
</dbReference>
<evidence type="ECO:0000313" key="2">
    <source>
        <dbReference type="Proteomes" id="UP000321907"/>
    </source>
</evidence>
<proteinExistence type="predicted"/>
<sequence length="517" mass="56004">MKLFITFFTGICLLWVLVGCTESIEDFSRVDETRYDAAYAVPLIDSEVTLNELIGDVSEEISLTVDPDGLLRFRYSGEVPAVGSDIVFARLESIAQGVFVPITRSPQAAPFGGGADIDIDEVRIKGGLLNYSLPNGYDRPVTVTLSIPDARLDGVPFSVSADLPAYSGEGTPPTFQNRDTPVNLSGYVLTIPNDSLYFEYSIVGENGEDLAPSAQTVVSFTNLRFSYVEGYLGQELYPGLRDTVEVDFFDRYLEGEVFFEDPTITMTLTNTFGLPALAQVSVLNVVDVNGNVIPITGTAVEEGFYFNFPTIPGDTAITTFVFDNSNSNISEVLSARPVALDYEVNALINPDGDTDIIGFLTDTAAYSARVDVELPLYGQASGFVLRDTFPIDLMDRFGEVVGVDFRLTTRNGIPLSVSVEGTFLDENDNALADLTDGRIQLLDAAPIGAAGNVLNGGEPLINDVTFEDDRLDAIRSADRLVVALNFSTTGQGDVSVRVTNEQKLQVLLGAIVRVENR</sequence>
<dbReference type="AlphaFoldDB" id="A0A5C7FT02"/>
<dbReference type="RefSeq" id="WP_147930649.1">
    <property type="nucleotide sequence ID" value="NZ_VOXD01000013.1"/>
</dbReference>
<dbReference type="EMBL" id="VOXD01000013">
    <property type="protein sequence ID" value="TXF89575.1"/>
    <property type="molecule type" value="Genomic_DNA"/>
</dbReference>